<keyword evidence="1" id="KW-0472">Membrane</keyword>
<comment type="caution">
    <text evidence="2">The sequence shown here is derived from an EMBL/GenBank/DDBJ whole genome shotgun (WGS) entry which is preliminary data.</text>
</comment>
<dbReference type="EMBL" id="JACIDN010000007">
    <property type="protein sequence ID" value="MBB3904210.1"/>
    <property type="molecule type" value="Genomic_DNA"/>
</dbReference>
<accession>A0A7W6AIY7</accession>
<protein>
    <submittedName>
        <fullName evidence="2">Uncharacterized protein</fullName>
    </submittedName>
</protein>
<keyword evidence="1" id="KW-1133">Transmembrane helix</keyword>
<feature type="transmembrane region" description="Helical" evidence="1">
    <location>
        <begin position="7"/>
        <end position="26"/>
    </location>
</feature>
<evidence type="ECO:0000313" key="2">
    <source>
        <dbReference type="EMBL" id="MBB3904210.1"/>
    </source>
</evidence>
<reference evidence="2 3" key="1">
    <citation type="submission" date="2020-08" db="EMBL/GenBank/DDBJ databases">
        <title>Genomic Encyclopedia of Type Strains, Phase IV (KMG-IV): sequencing the most valuable type-strain genomes for metagenomic binning, comparative biology and taxonomic classification.</title>
        <authorList>
            <person name="Goeker M."/>
        </authorList>
    </citation>
    <scope>NUCLEOTIDE SEQUENCE [LARGE SCALE GENOMIC DNA]</scope>
    <source>
        <strain evidence="2 3">DSM 24105</strain>
    </source>
</reference>
<name>A0A7W6AIY7_9HYPH</name>
<dbReference type="Proteomes" id="UP000517759">
    <property type="component" value="Unassembled WGS sequence"/>
</dbReference>
<dbReference type="AlphaFoldDB" id="A0A7W6AIY7"/>
<proteinExistence type="predicted"/>
<evidence type="ECO:0000313" key="3">
    <source>
        <dbReference type="Proteomes" id="UP000517759"/>
    </source>
</evidence>
<gene>
    <name evidence="2" type="ORF">GGR33_003729</name>
</gene>
<organism evidence="2 3">
    <name type="scientific">Methylobacterium brachythecii</name>
    <dbReference type="NCBI Taxonomy" id="1176177"/>
    <lineage>
        <taxon>Bacteria</taxon>
        <taxon>Pseudomonadati</taxon>
        <taxon>Pseudomonadota</taxon>
        <taxon>Alphaproteobacteria</taxon>
        <taxon>Hyphomicrobiales</taxon>
        <taxon>Methylobacteriaceae</taxon>
        <taxon>Methylobacterium</taxon>
    </lineage>
</organism>
<evidence type="ECO:0000256" key="1">
    <source>
        <dbReference type="SAM" id="Phobius"/>
    </source>
</evidence>
<sequence length="35" mass="3834">MDKIVMLTPLYLAGSAAGLLVGYFVWLSGRSLGFW</sequence>
<keyword evidence="1" id="KW-0812">Transmembrane</keyword>